<gene>
    <name evidence="3" type="ORF">MVEN_01341400</name>
</gene>
<feature type="domain" description="DUF6533" evidence="2">
    <location>
        <begin position="34"/>
        <end position="73"/>
    </location>
</feature>
<comment type="caution">
    <text evidence="3">The sequence shown here is derived from an EMBL/GenBank/DDBJ whole genome shotgun (WGS) entry which is preliminary data.</text>
</comment>
<dbReference type="AlphaFoldDB" id="A0A8H7CW49"/>
<evidence type="ECO:0000259" key="2">
    <source>
        <dbReference type="Pfam" id="PF20151"/>
    </source>
</evidence>
<keyword evidence="1" id="KW-0812">Transmembrane</keyword>
<name>A0A8H7CW49_9AGAR</name>
<dbReference type="InterPro" id="IPR045340">
    <property type="entry name" value="DUF6533"/>
</dbReference>
<feature type="transmembrane region" description="Helical" evidence="1">
    <location>
        <begin position="105"/>
        <end position="126"/>
    </location>
</feature>
<keyword evidence="4" id="KW-1185">Reference proteome</keyword>
<protein>
    <recommendedName>
        <fullName evidence="2">DUF6533 domain-containing protein</fullName>
    </recommendedName>
</protein>
<organism evidence="3 4">
    <name type="scientific">Mycena venus</name>
    <dbReference type="NCBI Taxonomy" id="2733690"/>
    <lineage>
        <taxon>Eukaryota</taxon>
        <taxon>Fungi</taxon>
        <taxon>Dikarya</taxon>
        <taxon>Basidiomycota</taxon>
        <taxon>Agaricomycotina</taxon>
        <taxon>Agaricomycetes</taxon>
        <taxon>Agaricomycetidae</taxon>
        <taxon>Agaricales</taxon>
        <taxon>Marasmiineae</taxon>
        <taxon>Mycenaceae</taxon>
        <taxon>Mycena</taxon>
    </lineage>
</organism>
<feature type="transmembrane region" description="Helical" evidence="1">
    <location>
        <begin position="29"/>
        <end position="50"/>
    </location>
</feature>
<feature type="transmembrane region" description="Helical" evidence="1">
    <location>
        <begin position="138"/>
        <end position="157"/>
    </location>
</feature>
<dbReference type="OrthoDB" id="3193253at2759"/>
<keyword evidence="1" id="KW-0472">Membrane</keyword>
<accession>A0A8H7CW49</accession>
<reference evidence="3" key="1">
    <citation type="submission" date="2020-05" db="EMBL/GenBank/DDBJ databases">
        <title>Mycena genomes resolve the evolution of fungal bioluminescence.</title>
        <authorList>
            <person name="Tsai I.J."/>
        </authorList>
    </citation>
    <scope>NUCLEOTIDE SEQUENCE</scope>
    <source>
        <strain evidence="3">CCC161011</strain>
    </source>
</reference>
<feature type="transmembrane region" description="Helical" evidence="1">
    <location>
        <begin position="190"/>
        <end position="212"/>
    </location>
</feature>
<dbReference type="EMBL" id="JACAZI010000010">
    <property type="protein sequence ID" value="KAF7350367.1"/>
    <property type="molecule type" value="Genomic_DNA"/>
</dbReference>
<evidence type="ECO:0000256" key="1">
    <source>
        <dbReference type="SAM" id="Phobius"/>
    </source>
</evidence>
<evidence type="ECO:0000313" key="3">
    <source>
        <dbReference type="EMBL" id="KAF7350367.1"/>
    </source>
</evidence>
<dbReference type="Pfam" id="PF20151">
    <property type="entry name" value="DUF6533"/>
    <property type="match status" value="1"/>
</dbReference>
<evidence type="ECO:0000313" key="4">
    <source>
        <dbReference type="Proteomes" id="UP000620124"/>
    </source>
</evidence>
<sequence length="319" mass="36202">MRPPPGPPPIDPITPDVIRLAEDLLAFKWYFAGVFAVLFFDWFLTLADEVEFIWKGKKGSMFYLFLMNRYCPMAFCIITLFAYFSPLWNYECGRLSYRRISCDRFAIVEWLQTLLIVVPAEVVLLLRIYALTNKNKHLCGLLVSIIVAECVIVFYAMSMPGTNNALVLPHVPIDSFRVCILYSDPKMDTAYLSTSLAFDCIVLAITLACTAAKNVKHHTRSWAILRTIRWDGALYFCVILSGNVVWMALAINARPGLKFMNAQPSMYLTSIMINRLTLSVRKTAAEADEESTAIEWPTSIRWSRRPANNASSHVIPTFA</sequence>
<proteinExistence type="predicted"/>
<feature type="transmembrane region" description="Helical" evidence="1">
    <location>
        <begin position="233"/>
        <end position="251"/>
    </location>
</feature>
<dbReference type="Proteomes" id="UP000620124">
    <property type="component" value="Unassembled WGS sequence"/>
</dbReference>
<feature type="transmembrane region" description="Helical" evidence="1">
    <location>
        <begin position="62"/>
        <end position="85"/>
    </location>
</feature>
<keyword evidence="1" id="KW-1133">Transmembrane helix</keyword>